<evidence type="ECO:0008006" key="3">
    <source>
        <dbReference type="Google" id="ProtNLM"/>
    </source>
</evidence>
<comment type="caution">
    <text evidence="1">The sequence shown here is derived from an EMBL/GenBank/DDBJ whole genome shotgun (WGS) entry which is preliminary data.</text>
</comment>
<proteinExistence type="predicted"/>
<evidence type="ECO:0000313" key="1">
    <source>
        <dbReference type="EMBL" id="MFD1392004.1"/>
    </source>
</evidence>
<dbReference type="EMBL" id="JBHTMO010000001">
    <property type="protein sequence ID" value="MFD1392004.1"/>
    <property type="molecule type" value="Genomic_DNA"/>
</dbReference>
<gene>
    <name evidence="1" type="ORF">ACFQ3L_00175</name>
</gene>
<dbReference type="RefSeq" id="WP_125584464.1">
    <property type="nucleotide sequence ID" value="NZ_JBHTMO010000001.1"/>
</dbReference>
<accession>A0ABW4B5C3</accession>
<sequence>MDFEYSPYQGSRVNWLTTPEDRAAFTAHREGATLVSCGGKPVAALTTWRNPLHPYLLRFMTIAAAAADSLPPAQLADALLTPVVDRAKNAGQRGMLTVTTDTQSPLRSAMVSRGLRRIRTTFKPHLQLRDARTAPVTLAPGTRLLTQSDLLKSDTLSTTLIQTAYLAYQKRHDVDPVKPFTDTEWAPRILTDLEPTAPLALAQGNNVVAYCLTYLRGNRLAFGGAWGQDHGLLDGLLAYTLPALASRYQVLEGDFADVDEGGLQVYMTFPDQPDAQEQAAYAILF</sequence>
<keyword evidence="2" id="KW-1185">Reference proteome</keyword>
<dbReference type="Proteomes" id="UP001597249">
    <property type="component" value="Unassembled WGS sequence"/>
</dbReference>
<evidence type="ECO:0000313" key="2">
    <source>
        <dbReference type="Proteomes" id="UP001597249"/>
    </source>
</evidence>
<reference evidence="2" key="1">
    <citation type="journal article" date="2019" name="Int. J. Syst. Evol. Microbiol.">
        <title>The Global Catalogue of Microorganisms (GCM) 10K type strain sequencing project: providing services to taxonomists for standard genome sequencing and annotation.</title>
        <authorList>
            <consortium name="The Broad Institute Genomics Platform"/>
            <consortium name="The Broad Institute Genome Sequencing Center for Infectious Disease"/>
            <person name="Wu L."/>
            <person name="Ma J."/>
        </authorList>
    </citation>
    <scope>NUCLEOTIDE SEQUENCE [LARGE SCALE GENOMIC DNA]</scope>
    <source>
        <strain evidence="2">CCM 8911</strain>
    </source>
</reference>
<organism evidence="1 2">
    <name type="scientific">Lacticaseibacillus jixianensis</name>
    <dbReference type="NCBI Taxonomy" id="2486012"/>
    <lineage>
        <taxon>Bacteria</taxon>
        <taxon>Bacillati</taxon>
        <taxon>Bacillota</taxon>
        <taxon>Bacilli</taxon>
        <taxon>Lactobacillales</taxon>
        <taxon>Lactobacillaceae</taxon>
        <taxon>Lacticaseibacillus</taxon>
    </lineage>
</organism>
<protein>
    <recommendedName>
        <fullName evidence="3">GNAT family N-acetyltransferase</fullName>
    </recommendedName>
</protein>
<name>A0ABW4B5C3_9LACO</name>